<dbReference type="EMBL" id="KB456262">
    <property type="protein sequence ID" value="EMF14477.1"/>
    <property type="molecule type" value="Genomic_DNA"/>
</dbReference>
<keyword evidence="3" id="KW-0285">Flavoprotein</keyword>
<evidence type="ECO:0000256" key="6">
    <source>
        <dbReference type="ARBA" id="ARBA00023002"/>
    </source>
</evidence>
<evidence type="ECO:0000256" key="1">
    <source>
        <dbReference type="ARBA" id="ARBA00001974"/>
    </source>
</evidence>
<comment type="cofactor">
    <cofactor evidence="1">
        <name>FAD</name>
        <dbReference type="ChEBI" id="CHEBI:57692"/>
    </cofactor>
</comment>
<dbReference type="eggNOG" id="ENOG502SHCE">
    <property type="taxonomic scope" value="Eukaryota"/>
</dbReference>
<gene>
    <name evidence="8" type="ORF">SEPMUDRAFT_62872</name>
</gene>
<evidence type="ECO:0000256" key="5">
    <source>
        <dbReference type="ARBA" id="ARBA00022857"/>
    </source>
</evidence>
<evidence type="ECO:0000256" key="3">
    <source>
        <dbReference type="ARBA" id="ARBA00022630"/>
    </source>
</evidence>
<evidence type="ECO:0000256" key="2">
    <source>
        <dbReference type="ARBA" id="ARBA00010139"/>
    </source>
</evidence>
<dbReference type="Pfam" id="PF13450">
    <property type="entry name" value="NAD_binding_8"/>
    <property type="match status" value="1"/>
</dbReference>
<evidence type="ECO:0000256" key="4">
    <source>
        <dbReference type="ARBA" id="ARBA00022827"/>
    </source>
</evidence>
<dbReference type="GeneID" id="27906752"/>
<dbReference type="RefSeq" id="XP_016762598.1">
    <property type="nucleotide sequence ID" value="XM_016909615.1"/>
</dbReference>
<organism evidence="8 9">
    <name type="scientific">Sphaerulina musiva (strain SO2202)</name>
    <name type="common">Poplar stem canker fungus</name>
    <name type="synonym">Septoria musiva</name>
    <dbReference type="NCBI Taxonomy" id="692275"/>
    <lineage>
        <taxon>Eukaryota</taxon>
        <taxon>Fungi</taxon>
        <taxon>Dikarya</taxon>
        <taxon>Ascomycota</taxon>
        <taxon>Pezizomycotina</taxon>
        <taxon>Dothideomycetes</taxon>
        <taxon>Dothideomycetidae</taxon>
        <taxon>Mycosphaerellales</taxon>
        <taxon>Mycosphaerellaceae</taxon>
        <taxon>Sphaerulina</taxon>
    </lineage>
</organism>
<dbReference type="SUPFAM" id="SSF51905">
    <property type="entry name" value="FAD/NAD(P)-binding domain"/>
    <property type="match status" value="1"/>
</dbReference>
<keyword evidence="4" id="KW-0274">FAD</keyword>
<dbReference type="GO" id="GO:0004497">
    <property type="term" value="F:monooxygenase activity"/>
    <property type="evidence" value="ECO:0007669"/>
    <property type="project" value="UniProtKB-KW"/>
</dbReference>
<keyword evidence="8" id="KW-0503">Monooxygenase</keyword>
<dbReference type="Gene3D" id="3.50.50.60">
    <property type="entry name" value="FAD/NAD(P)-binding domain"/>
    <property type="match status" value="2"/>
</dbReference>
<dbReference type="PANTHER" id="PTHR43098">
    <property type="entry name" value="L-ORNITHINE N(5)-MONOOXYGENASE-RELATED"/>
    <property type="match status" value="1"/>
</dbReference>
<dbReference type="InterPro" id="IPR036188">
    <property type="entry name" value="FAD/NAD-bd_sf"/>
</dbReference>
<feature type="compositionally biased region" description="Low complexity" evidence="7">
    <location>
        <begin position="1"/>
        <end position="15"/>
    </location>
</feature>
<dbReference type="AlphaFoldDB" id="M3B3Y8"/>
<name>M3B3Y8_SPHMS</name>
<keyword evidence="9" id="KW-1185">Reference proteome</keyword>
<evidence type="ECO:0000313" key="9">
    <source>
        <dbReference type="Proteomes" id="UP000016931"/>
    </source>
</evidence>
<dbReference type="PANTHER" id="PTHR43098:SF2">
    <property type="entry name" value="FAD-BINDING MONOOXYGENASE AUSB-RELATED"/>
    <property type="match status" value="1"/>
</dbReference>
<protein>
    <submittedName>
        <fullName evidence="8">Flavin-binding monooxygenase-like family protein</fullName>
    </submittedName>
</protein>
<sequence length="657" mass="72356">MTGSTTTTTTETTTTQRIGANVPAPDGNGPATPNDQDYISKYAVEREKRLGRGGLKQYIDPKQSAKLQHLLIDPWVEAATPVQQVVSNGGHRKAVIVGAGFGGILFAVQLIKKGFKKEDIVIVDPAGGFGGTWYWNRYPGLMCDVEAYLYMPLLEEMDYMPKHKYACGEELRAYAESICHKYGLYSTAMFQSSVDRACWNQETNRWNLELTQRPKGCPESRLDISTDFLILASGILSNVKVPNTAGSETFQGHMFHTARWNYDVTGGSSALPAMTKLKDKRVAIIGTGATAIQAVPQLAKWSKELYVFQRTPSAVDARNNRETDPETWKTKVATGPGWQRARNMNYFGFVGNAQSKPEIDLVDDGWTHAPSFSALVGGPSYNVNVDSMDAHVRQMHALDRSRAEKVRRRAELIVKDPEVAMKLQAWYPIWCKRPTFHDDYLPCFNQNNVTLVDTDGRGVTRITPNGVEFDGREYQVDVLVWSTGFTSPGVGTAASRADIKLTGRNGKSLDQHYQGGMSTLHGVMSREFPNLFWPGPFQTGASPNQVFLLELLSAHVAYMIAEATRRVGGTPLIQPTKEGEEAWAAKCMSGASTFAALSNCTPSYLNKEGEAGMASPEEQVKAARLVPWSRGIADFTRVIEAWQADGKLDGLEVAAQA</sequence>
<accession>M3B3Y8</accession>
<keyword evidence="5" id="KW-0521">NADP</keyword>
<dbReference type="Proteomes" id="UP000016931">
    <property type="component" value="Unassembled WGS sequence"/>
</dbReference>
<comment type="similarity">
    <text evidence="2">Belongs to the FAD-binding monooxygenase family.</text>
</comment>
<evidence type="ECO:0000313" key="8">
    <source>
        <dbReference type="EMBL" id="EMF14477.1"/>
    </source>
</evidence>
<dbReference type="InterPro" id="IPR050775">
    <property type="entry name" value="FAD-binding_Monooxygenases"/>
</dbReference>
<reference evidence="8 9" key="1">
    <citation type="journal article" date="2012" name="PLoS Pathog.">
        <title>Diverse lifestyles and strategies of plant pathogenesis encoded in the genomes of eighteen Dothideomycetes fungi.</title>
        <authorList>
            <person name="Ohm R.A."/>
            <person name="Feau N."/>
            <person name="Henrissat B."/>
            <person name="Schoch C.L."/>
            <person name="Horwitz B.A."/>
            <person name="Barry K.W."/>
            <person name="Condon B.J."/>
            <person name="Copeland A.C."/>
            <person name="Dhillon B."/>
            <person name="Glaser F."/>
            <person name="Hesse C.N."/>
            <person name="Kosti I."/>
            <person name="LaButti K."/>
            <person name="Lindquist E.A."/>
            <person name="Lucas S."/>
            <person name="Salamov A.A."/>
            <person name="Bradshaw R.E."/>
            <person name="Ciuffetti L."/>
            <person name="Hamelin R.C."/>
            <person name="Kema G.H.J."/>
            <person name="Lawrence C."/>
            <person name="Scott J.A."/>
            <person name="Spatafora J.W."/>
            <person name="Turgeon B.G."/>
            <person name="de Wit P.J.G.M."/>
            <person name="Zhong S."/>
            <person name="Goodwin S.B."/>
            <person name="Grigoriev I.V."/>
        </authorList>
    </citation>
    <scope>NUCLEOTIDE SEQUENCE [LARGE SCALE GENOMIC DNA]</scope>
    <source>
        <strain evidence="8 9">SO2202</strain>
    </source>
</reference>
<feature type="region of interest" description="Disordered" evidence="7">
    <location>
        <begin position="1"/>
        <end position="35"/>
    </location>
</feature>
<evidence type="ECO:0000256" key="7">
    <source>
        <dbReference type="SAM" id="MobiDB-lite"/>
    </source>
</evidence>
<dbReference type="OrthoDB" id="66881at2759"/>
<dbReference type="HOGENOM" id="CLU_006937_8_2_1"/>
<proteinExistence type="inferred from homology"/>
<dbReference type="OMA" id="HIAYIIA"/>
<keyword evidence="6" id="KW-0560">Oxidoreductase</keyword>